<dbReference type="InterPro" id="IPR006555">
    <property type="entry name" value="ATP-dep_Helicase_C"/>
</dbReference>
<dbReference type="Gene3D" id="3.30.420.10">
    <property type="entry name" value="Ribonuclease H-like superfamily/Ribonuclease H"/>
    <property type="match status" value="1"/>
</dbReference>
<dbReference type="PANTHER" id="PTHR11472">
    <property type="entry name" value="DNA REPAIR DEAD HELICASE RAD3/XP-D SUBFAMILY MEMBER"/>
    <property type="match status" value="1"/>
</dbReference>
<proteinExistence type="inferred from homology"/>
<keyword evidence="5 6" id="KW-0067">ATP-binding</keyword>
<dbReference type="GO" id="GO:0003887">
    <property type="term" value="F:DNA-directed DNA polymerase activity"/>
    <property type="evidence" value="ECO:0007669"/>
    <property type="project" value="InterPro"/>
</dbReference>
<dbReference type="InterPro" id="IPR036397">
    <property type="entry name" value="RNaseH_sf"/>
</dbReference>
<dbReference type="CDD" id="cd06127">
    <property type="entry name" value="DEDDh"/>
    <property type="match status" value="1"/>
</dbReference>
<dbReference type="InterPro" id="IPR027417">
    <property type="entry name" value="P-loop_NTPase"/>
</dbReference>
<feature type="binding site" evidence="6">
    <location>
        <begin position="284"/>
        <end position="291"/>
    </location>
    <ligand>
        <name>ATP</name>
        <dbReference type="ChEBI" id="CHEBI:30616"/>
    </ligand>
</feature>
<evidence type="ECO:0000256" key="7">
    <source>
        <dbReference type="RuleBase" id="RU364106"/>
    </source>
</evidence>
<dbReference type="AlphaFoldDB" id="A0A2N0Z3K8"/>
<feature type="domain" description="Helicase ATP-binding" evidence="8">
    <location>
        <begin position="249"/>
        <end position="517"/>
    </location>
</feature>
<dbReference type="EMBL" id="PISE01000016">
    <property type="protein sequence ID" value="PKG24101.1"/>
    <property type="molecule type" value="Genomic_DNA"/>
</dbReference>
<evidence type="ECO:0000256" key="2">
    <source>
        <dbReference type="ARBA" id="ARBA00022741"/>
    </source>
</evidence>
<dbReference type="NCBIfam" id="TIGR00573">
    <property type="entry name" value="dnaq"/>
    <property type="match status" value="1"/>
</dbReference>
<dbReference type="Pfam" id="PF13307">
    <property type="entry name" value="Helicase_C_2"/>
    <property type="match status" value="1"/>
</dbReference>
<dbReference type="PANTHER" id="PTHR11472:SF34">
    <property type="entry name" value="REGULATOR OF TELOMERE ELONGATION HELICASE 1"/>
    <property type="match status" value="1"/>
</dbReference>
<dbReference type="HAMAP" id="MF_02206">
    <property type="entry name" value="DinG_exonucl"/>
    <property type="match status" value="1"/>
</dbReference>
<dbReference type="SUPFAM" id="SSF53098">
    <property type="entry name" value="Ribonuclease H-like"/>
    <property type="match status" value="1"/>
</dbReference>
<keyword evidence="2 6" id="KW-0547">Nucleotide-binding</keyword>
<name>A0A2N0Z3K8_9BACI</name>
<dbReference type="SMART" id="SM00491">
    <property type="entry name" value="HELICc2"/>
    <property type="match status" value="1"/>
</dbReference>
<comment type="caution">
    <text evidence="6">Lacks conserved residue(s) required for the propagation of feature annotation.</text>
</comment>
<dbReference type="PROSITE" id="PS51193">
    <property type="entry name" value="HELICASE_ATP_BIND_2"/>
    <property type="match status" value="1"/>
</dbReference>
<dbReference type="InterPro" id="IPR012337">
    <property type="entry name" value="RNaseH-like_sf"/>
</dbReference>
<dbReference type="RefSeq" id="WP_101176763.1">
    <property type="nucleotide sequence ID" value="NZ_PISE01000016.1"/>
</dbReference>
<gene>
    <name evidence="6 7" type="primary">dinG</name>
    <name evidence="9" type="ORF">CWS01_08510</name>
</gene>
<dbReference type="GO" id="GO:0005524">
    <property type="term" value="F:ATP binding"/>
    <property type="evidence" value="ECO:0007669"/>
    <property type="project" value="UniProtKB-UniRule"/>
</dbReference>
<dbReference type="InterPro" id="IPR013520">
    <property type="entry name" value="Ribonucl_H"/>
</dbReference>
<evidence type="ECO:0000256" key="4">
    <source>
        <dbReference type="ARBA" id="ARBA00022839"/>
    </source>
</evidence>
<dbReference type="InterPro" id="IPR014013">
    <property type="entry name" value="Helic_SF1/SF2_ATP-bd_DinG/Rad3"/>
</dbReference>
<organism evidence="9 10">
    <name type="scientific">Niallia nealsonii</name>
    <dbReference type="NCBI Taxonomy" id="115979"/>
    <lineage>
        <taxon>Bacteria</taxon>
        <taxon>Bacillati</taxon>
        <taxon>Bacillota</taxon>
        <taxon>Bacilli</taxon>
        <taxon>Bacillales</taxon>
        <taxon>Bacillaceae</taxon>
        <taxon>Niallia</taxon>
    </lineage>
</organism>
<comment type="caution">
    <text evidence="9">The sequence shown here is derived from an EMBL/GenBank/DDBJ whole genome shotgun (WGS) entry which is preliminary data.</text>
</comment>
<dbReference type="FunFam" id="3.40.50.300:FF:000437">
    <property type="entry name" value="ATP-dependent DNA helicase DinG"/>
    <property type="match status" value="1"/>
</dbReference>
<dbReference type="Gene3D" id="3.40.50.300">
    <property type="entry name" value="P-loop containing nucleotide triphosphate hydrolases"/>
    <property type="match status" value="2"/>
</dbReference>
<keyword evidence="3 6" id="KW-0378">Hydrolase</keyword>
<keyword evidence="4 6" id="KW-0269">Exonuclease</keyword>
<keyword evidence="1 6" id="KW-0540">Nuclease</keyword>
<dbReference type="GO" id="GO:0003678">
    <property type="term" value="F:DNA helicase activity"/>
    <property type="evidence" value="ECO:0007669"/>
    <property type="project" value="TreeGrafter"/>
</dbReference>
<dbReference type="GO" id="GO:0008408">
    <property type="term" value="F:3'-5' exonuclease activity"/>
    <property type="evidence" value="ECO:0007669"/>
    <property type="project" value="UniProtKB-UniRule"/>
</dbReference>
<dbReference type="NCBIfam" id="NF005981">
    <property type="entry name" value="PRK08074.1"/>
    <property type="match status" value="1"/>
</dbReference>
<keyword evidence="10" id="KW-1185">Reference proteome</keyword>
<evidence type="ECO:0000256" key="1">
    <source>
        <dbReference type="ARBA" id="ARBA00022722"/>
    </source>
</evidence>
<dbReference type="InterPro" id="IPR006054">
    <property type="entry name" value="DnaQ"/>
</dbReference>
<accession>A0A2N0Z3K8</accession>
<dbReference type="Proteomes" id="UP000233375">
    <property type="component" value="Unassembled WGS sequence"/>
</dbReference>
<reference evidence="9 10" key="1">
    <citation type="journal article" date="2003" name="Int. J. Syst. Evol. Microbiol.">
        <title>Bacillus nealsonii sp. nov., isolated from a spacecraft-assembly facility, whose spores are gamma-radiation resistant.</title>
        <authorList>
            <person name="Venkateswaran K."/>
            <person name="Kempf M."/>
            <person name="Chen F."/>
            <person name="Satomi M."/>
            <person name="Nicholson W."/>
            <person name="Kern R."/>
        </authorList>
    </citation>
    <scope>NUCLEOTIDE SEQUENCE [LARGE SCALE GENOMIC DNA]</scope>
    <source>
        <strain evidence="9 10">FO-92</strain>
    </source>
</reference>
<dbReference type="SUPFAM" id="SSF52540">
    <property type="entry name" value="P-loop containing nucleoside triphosphate hydrolases"/>
    <property type="match status" value="2"/>
</dbReference>
<dbReference type="InterPro" id="IPR045028">
    <property type="entry name" value="DinG/Rad3-like"/>
</dbReference>
<comment type="function">
    <text evidence="6 7">3'-5' exonuclease.</text>
</comment>
<comment type="similarity">
    <text evidence="6 7">Belongs to the helicase family. DinG subfamily. Type 2 sub-subfamily.</text>
</comment>
<protein>
    <recommendedName>
        <fullName evidence="6 7">3'-5' exonuclease DinG</fullName>
        <ecNumber evidence="6 7">3.1.-.-</ecNumber>
    </recommendedName>
</protein>
<dbReference type="FunFam" id="3.30.420.10:FF:000045">
    <property type="entry name" value="3'-5' exonuclease DinG"/>
    <property type="match status" value="1"/>
</dbReference>
<evidence type="ECO:0000313" key="10">
    <source>
        <dbReference type="Proteomes" id="UP000233375"/>
    </source>
</evidence>
<dbReference type="EC" id="3.1.-.-" evidence="6 7"/>
<keyword evidence="9" id="KW-0347">Helicase</keyword>
<dbReference type="GO" id="GO:0016818">
    <property type="term" value="F:hydrolase activity, acting on acid anhydrides, in phosphorus-containing anhydrides"/>
    <property type="evidence" value="ECO:0007669"/>
    <property type="project" value="InterPro"/>
</dbReference>
<dbReference type="InterPro" id="IPR006310">
    <property type="entry name" value="DinG"/>
</dbReference>
<dbReference type="GO" id="GO:0003677">
    <property type="term" value="F:DNA binding"/>
    <property type="evidence" value="ECO:0007669"/>
    <property type="project" value="InterPro"/>
</dbReference>
<dbReference type="SMART" id="SM00479">
    <property type="entry name" value="EXOIII"/>
    <property type="match status" value="1"/>
</dbReference>
<evidence type="ECO:0000256" key="3">
    <source>
        <dbReference type="ARBA" id="ARBA00022801"/>
    </source>
</evidence>
<evidence type="ECO:0000259" key="8">
    <source>
        <dbReference type="PROSITE" id="PS51193"/>
    </source>
</evidence>
<sequence>MENKYVVIDLETNGNSPKKGDRIIQFAAVVVMNGEIVEEYSSLINPLQPISPFIEELTGINDEMVKDAPLFEEIAEKVQELLKDAYFVAHNVLFDLSFLSEELEQAFYKPFYGPVLDTVELARVLFPTADSYKLTDLALQEGIVHSRPHQADSDAYVTAELLLILLHKLEGLPLQTNKQLHKLSGSLKSDIDLLLEDIMDKKQKKVEYIPDHLEVYRGLALKIIKNEEKDNREKRKALQNFSITEIEKQMERALPFFRKRQGQLKMMETIYEAFCDNNHRLIEAGTGIGKSLAYLLPAAYFAFANKKQIVISTYTTQLQEQLINKELPLLKSTLPFFVSYTILKGRSHYISLDKFEISLQEKEDNYDTILTKMQILIWLTETSTGDKDELNLSSGGAAYWNKIKNDGNFSLAISKAWAPKDFYRRTRLLAQKAHLIITNHALLLKDSTSLQKSIPAYQYAVIDEGHHFEKVATKHFGHKFSYVGVKVSIQQVGTFEQKQLYYKMELFMDKEGKGQKDPTFNRLIGDLQIELDSFFRTLMRYAKKPGKKTVYTNNAFRIKREDTKEWSNARNSAERLVFLFKDAIDAITAKINRLKQSKEILTTKQVLVTERLAEIQKEWQDYLMALRIVFLREEKHISWLEADIRTFPNNAVLFAQPYSVGEILQKEFFAQKNSIVFTSATLTVNNSFDYYVRSLGLIAENYKAEQIISPFPYEKQVKLLVPNDIPEINTVPLEEFIAAITEQIIQIAEATAGRMLILFTANDMLRKTHDLIKESGCLEDFAILAQGITNGSRMRLTRNFQRYEKAILLGTNSFWEGIDIPGEDLSCLVIVRLPFSSPDEPLTEAKNEEIKKNGGNPFTENSLPEAVLRFKQGFGRLIRTEEDKGFIVVFDRRILTTTYGETFLRSIPAVSVETKKLNEMIAVIKKWL</sequence>
<evidence type="ECO:0000256" key="5">
    <source>
        <dbReference type="ARBA" id="ARBA00022840"/>
    </source>
</evidence>
<dbReference type="Pfam" id="PF00929">
    <property type="entry name" value="RNase_T"/>
    <property type="match status" value="1"/>
</dbReference>
<dbReference type="NCBIfam" id="TIGR01407">
    <property type="entry name" value="dinG_rel"/>
    <property type="match status" value="1"/>
</dbReference>
<dbReference type="GO" id="GO:0006260">
    <property type="term" value="P:DNA replication"/>
    <property type="evidence" value="ECO:0007669"/>
    <property type="project" value="InterPro"/>
</dbReference>
<dbReference type="OrthoDB" id="9803913at2"/>
<evidence type="ECO:0000256" key="6">
    <source>
        <dbReference type="HAMAP-Rule" id="MF_02206"/>
    </source>
</evidence>
<evidence type="ECO:0000313" key="9">
    <source>
        <dbReference type="EMBL" id="PKG24101.1"/>
    </source>
</evidence>